<feature type="transmembrane region" description="Helical" evidence="2">
    <location>
        <begin position="71"/>
        <end position="94"/>
    </location>
</feature>
<evidence type="ECO:0000313" key="3">
    <source>
        <dbReference type="EMBL" id="SCL46524.1"/>
    </source>
</evidence>
<dbReference type="RefSeq" id="WP_229688283.1">
    <property type="nucleotide sequence ID" value="NZ_BMMJ01000003.1"/>
</dbReference>
<keyword evidence="2" id="KW-1133">Transmembrane helix</keyword>
<dbReference type="Proteomes" id="UP000198937">
    <property type="component" value="Unassembled WGS sequence"/>
</dbReference>
<protein>
    <submittedName>
        <fullName evidence="3">Uncharacterized protein</fullName>
    </submittedName>
</protein>
<feature type="transmembrane region" description="Helical" evidence="2">
    <location>
        <begin position="12"/>
        <end position="35"/>
    </location>
</feature>
<sequence>MSCPDPAPVRRPAVVTFAAAGLLLMALGALGYAVASLVNLAGTVDRFRSTVAGTADDGEIDTVVTLVRVTVVLSAVVTVLVGLLLAGLAVGLLAGRRGARVATWVVAGFGGCCGGGALALLLGQRLAPLRLADDDPTTAALLAAVPEAYPSWWIPLNAGVSVGQLVGYLVVTTLLVLPAAHTWFARRTPSTGSTDQAPGGPPAQPPRDPVPPVRMTP</sequence>
<name>A0A1C6TXN3_9ACTN</name>
<keyword evidence="2" id="KW-0812">Transmembrane</keyword>
<accession>A0A1C6TXN3</accession>
<evidence type="ECO:0000256" key="1">
    <source>
        <dbReference type="SAM" id="MobiDB-lite"/>
    </source>
</evidence>
<feature type="region of interest" description="Disordered" evidence="1">
    <location>
        <begin position="187"/>
        <end position="217"/>
    </location>
</feature>
<proteinExistence type="predicted"/>
<dbReference type="AlphaFoldDB" id="A0A1C6TXN3"/>
<evidence type="ECO:0000256" key="2">
    <source>
        <dbReference type="SAM" id="Phobius"/>
    </source>
</evidence>
<keyword evidence="4" id="KW-1185">Reference proteome</keyword>
<dbReference type="EMBL" id="FMIA01000002">
    <property type="protein sequence ID" value="SCL46524.1"/>
    <property type="molecule type" value="Genomic_DNA"/>
</dbReference>
<feature type="compositionally biased region" description="Pro residues" evidence="1">
    <location>
        <begin position="199"/>
        <end position="217"/>
    </location>
</feature>
<reference evidence="3 4" key="1">
    <citation type="submission" date="2016-06" db="EMBL/GenBank/DDBJ databases">
        <authorList>
            <person name="Kjaerup R.B."/>
            <person name="Dalgaard T.S."/>
            <person name="Juul-Madsen H.R."/>
        </authorList>
    </citation>
    <scope>NUCLEOTIDE SEQUENCE [LARGE SCALE GENOMIC DNA]</scope>
    <source>
        <strain evidence="3 4">DSM 45577</strain>
    </source>
</reference>
<gene>
    <name evidence="3" type="ORF">GA0070617_0299</name>
</gene>
<evidence type="ECO:0000313" key="4">
    <source>
        <dbReference type="Proteomes" id="UP000198937"/>
    </source>
</evidence>
<feature type="transmembrane region" description="Helical" evidence="2">
    <location>
        <begin position="101"/>
        <end position="122"/>
    </location>
</feature>
<organism evidence="3 4">
    <name type="scientific">Micromonospora yangpuensis</name>
    <dbReference type="NCBI Taxonomy" id="683228"/>
    <lineage>
        <taxon>Bacteria</taxon>
        <taxon>Bacillati</taxon>
        <taxon>Actinomycetota</taxon>
        <taxon>Actinomycetes</taxon>
        <taxon>Micromonosporales</taxon>
        <taxon>Micromonosporaceae</taxon>
        <taxon>Micromonospora</taxon>
    </lineage>
</organism>
<keyword evidence="2" id="KW-0472">Membrane</keyword>
<dbReference type="STRING" id="683228.GA0070617_0299"/>
<feature type="transmembrane region" description="Helical" evidence="2">
    <location>
        <begin position="152"/>
        <end position="177"/>
    </location>
</feature>